<dbReference type="VEuPathDB" id="FungiDB:P170DRAFT_452729"/>
<accession>A0A2I2GQY3</accession>
<evidence type="ECO:0000313" key="5">
    <source>
        <dbReference type="Proteomes" id="UP000234275"/>
    </source>
</evidence>
<sequence length="346" mass="36565">MSPVENLTRIFPGTTAPLICNAPMAGATNAALAGTVTKAGGLGFISGGANFAKDSEETKQFRAELDLVREQFPTQTPLPIGIGALTMLADSWTEDFVALVAEYRPAAVWLFGNKRRDQHQTLVAQLKAVGQAWGLQVIAQVGNVSLAREAVQDGIDILAVQGTDAGGHQFRQGASLMTLLPDVADMLSSEFPDRRVPILAAGGIMDGRGVAASLALGADGVVMGTRFLGTKECPWTDEIKSRLLAADNGASSTAKSPVHDVVTGMKSFWPGQYDGRAIITESFEKTLAGADEDEIIRQYKELLAAPDGHLHKVIWAGAGVGQLTAVVSAETVVTETRAQSLQRRAL</sequence>
<reference evidence="4 5" key="1">
    <citation type="submission" date="2016-12" db="EMBL/GenBank/DDBJ databases">
        <title>The genomes of Aspergillus section Nigri reveals drivers in fungal speciation.</title>
        <authorList>
            <consortium name="DOE Joint Genome Institute"/>
            <person name="Vesth T.C."/>
            <person name="Nybo J."/>
            <person name="Theobald S."/>
            <person name="Brandl J."/>
            <person name="Frisvad J.C."/>
            <person name="Nielsen K.F."/>
            <person name="Lyhne E.K."/>
            <person name="Kogle M.E."/>
            <person name="Kuo A."/>
            <person name="Riley R."/>
            <person name="Clum A."/>
            <person name="Nolan M."/>
            <person name="Lipzen A."/>
            <person name="Salamov A."/>
            <person name="Henrissat B."/>
            <person name="Wiebenga A."/>
            <person name="De Vries R.P."/>
            <person name="Grigoriev I.V."/>
            <person name="Mortensen U.H."/>
            <person name="Andersen M.R."/>
            <person name="Baker S.E."/>
        </authorList>
    </citation>
    <scope>NUCLEOTIDE SEQUENCE [LARGE SCALE GENOMIC DNA]</scope>
    <source>
        <strain evidence="4 5">IBT 23096</strain>
    </source>
</reference>
<keyword evidence="5" id="KW-1185">Reference proteome</keyword>
<dbReference type="CDD" id="cd04730">
    <property type="entry name" value="NPD_like"/>
    <property type="match status" value="1"/>
</dbReference>
<dbReference type="RefSeq" id="XP_024710592.1">
    <property type="nucleotide sequence ID" value="XM_024851295.1"/>
</dbReference>
<dbReference type="GeneID" id="36558994"/>
<protein>
    <submittedName>
        <fullName evidence="4">Putative 2-nitropropane dioxygenase family oxidoreductase</fullName>
    </submittedName>
</protein>
<organism evidence="4 5">
    <name type="scientific">Aspergillus steynii IBT 23096</name>
    <dbReference type="NCBI Taxonomy" id="1392250"/>
    <lineage>
        <taxon>Eukaryota</taxon>
        <taxon>Fungi</taxon>
        <taxon>Dikarya</taxon>
        <taxon>Ascomycota</taxon>
        <taxon>Pezizomycotina</taxon>
        <taxon>Eurotiomycetes</taxon>
        <taxon>Eurotiomycetidae</taxon>
        <taxon>Eurotiales</taxon>
        <taxon>Aspergillaceae</taxon>
        <taxon>Aspergillus</taxon>
        <taxon>Aspergillus subgen. Circumdati</taxon>
    </lineage>
</organism>
<dbReference type="Proteomes" id="UP000234275">
    <property type="component" value="Unassembled WGS sequence"/>
</dbReference>
<evidence type="ECO:0000256" key="2">
    <source>
        <dbReference type="ARBA" id="ARBA00022643"/>
    </source>
</evidence>
<dbReference type="PANTHER" id="PTHR32332">
    <property type="entry name" value="2-NITROPROPANE DIOXYGENASE"/>
    <property type="match status" value="1"/>
</dbReference>
<keyword evidence="1" id="KW-0285">Flavoprotein</keyword>
<dbReference type="InterPro" id="IPR004136">
    <property type="entry name" value="NMO"/>
</dbReference>
<evidence type="ECO:0000313" key="4">
    <source>
        <dbReference type="EMBL" id="PLB55290.1"/>
    </source>
</evidence>
<keyword evidence="3" id="KW-0560">Oxidoreductase</keyword>
<dbReference type="GO" id="GO:0051213">
    <property type="term" value="F:dioxygenase activity"/>
    <property type="evidence" value="ECO:0007669"/>
    <property type="project" value="UniProtKB-KW"/>
</dbReference>
<keyword evidence="2" id="KW-0288">FMN</keyword>
<keyword evidence="4" id="KW-0223">Dioxygenase</keyword>
<dbReference type="Pfam" id="PF03060">
    <property type="entry name" value="NMO"/>
    <property type="match status" value="1"/>
</dbReference>
<gene>
    <name evidence="4" type="ORF">P170DRAFT_452729</name>
</gene>
<proteinExistence type="predicted"/>
<dbReference type="AlphaFoldDB" id="A0A2I2GQY3"/>
<name>A0A2I2GQY3_9EURO</name>
<dbReference type="STRING" id="1392250.A0A2I2GQY3"/>
<dbReference type="InterPro" id="IPR013785">
    <property type="entry name" value="Aldolase_TIM"/>
</dbReference>
<dbReference type="Gene3D" id="3.20.20.70">
    <property type="entry name" value="Aldolase class I"/>
    <property type="match status" value="1"/>
</dbReference>
<dbReference type="OrthoDB" id="2349068at2759"/>
<comment type="caution">
    <text evidence="4">The sequence shown here is derived from an EMBL/GenBank/DDBJ whole genome shotgun (WGS) entry which is preliminary data.</text>
</comment>
<evidence type="ECO:0000256" key="3">
    <source>
        <dbReference type="ARBA" id="ARBA00023002"/>
    </source>
</evidence>
<evidence type="ECO:0000256" key="1">
    <source>
        <dbReference type="ARBA" id="ARBA00022630"/>
    </source>
</evidence>
<dbReference type="EMBL" id="MSFO01000001">
    <property type="protein sequence ID" value="PLB55290.1"/>
    <property type="molecule type" value="Genomic_DNA"/>
</dbReference>
<dbReference type="SUPFAM" id="SSF51412">
    <property type="entry name" value="Inosine monophosphate dehydrogenase (IMPDH)"/>
    <property type="match status" value="1"/>
</dbReference>
<dbReference type="GO" id="GO:0018580">
    <property type="term" value="F:nitronate monooxygenase activity"/>
    <property type="evidence" value="ECO:0007669"/>
    <property type="project" value="InterPro"/>
</dbReference>